<keyword evidence="7 8" id="KW-0472">Membrane</keyword>
<dbReference type="GO" id="GO:0008324">
    <property type="term" value="F:monoatomic cation transmembrane transporter activity"/>
    <property type="evidence" value="ECO:0007669"/>
    <property type="project" value="InterPro"/>
</dbReference>
<evidence type="ECO:0000256" key="3">
    <source>
        <dbReference type="ARBA" id="ARBA00022475"/>
    </source>
</evidence>
<dbReference type="PANTHER" id="PTHR32024">
    <property type="entry name" value="TRK SYSTEM POTASSIUM UPTAKE PROTEIN TRKG-RELATED"/>
    <property type="match status" value="1"/>
</dbReference>
<keyword evidence="4 8" id="KW-0812">Transmembrane</keyword>
<feature type="transmembrane region" description="Helical" evidence="8">
    <location>
        <begin position="299"/>
        <end position="323"/>
    </location>
</feature>
<feature type="transmembrane region" description="Helical" evidence="8">
    <location>
        <begin position="20"/>
        <end position="40"/>
    </location>
</feature>
<feature type="transmembrane region" description="Helical" evidence="8">
    <location>
        <begin position="118"/>
        <end position="137"/>
    </location>
</feature>
<sequence length="604" mass="68425">MARKKNYLQRIDFRKDLLSLKSIINWILFGLTFGLFILAIRDIGFPNPDKDSMFQIHNRYFQACYILIGVLYMIRSIFFRGDNGNRKVFITQFVIGIILVLFFLPVFIVSYGDIFEYYLYRTSGIQMFAFFLFFLELSRMEINLLIKILNPAQLFMVSFAFIISAGAMLLMMPMSTTSPIDFTDALFTSTSAVCVTGLTVVDTATRYTFLGKFIILALIQIGGIGVMTITSFFGIFFKEKSSLREQTMLRDYLSEDSFDVILKSLMKVVLITLLIEAIGATFVYFSLEENALGSVSDNLKFSIFHAVSAFCNAGFSTLTDNLYDVRIRTNYNVHFWIANLIVLGGIGFPVLLNLYQYCKSQIVWLAEYFRTRKSYVHRVNMITLNSKIVIFSTFVLIVSATVAFMYFEWDHTQQGMDFKARLASSYFQSVTPRTAGFNSFSMAALSMPTILIMTFLMWVGASPVSTGGGIKTSTFALAILNAYRIIRGKNHIEVHRYEIHEYSVNKAFAIITLSIFIILFGAFAIFTIDGQFGMFRIIFECFSAFGTVGLSLDLTPNLSAPSKYILIVLMYVGRMGSITLLLSLAKGFGGSSLYRYPKENLIIT</sequence>
<comment type="subcellular location">
    <subcellularLocation>
        <location evidence="1">Cell membrane</location>
        <topology evidence="1">Multi-pass membrane protein</topology>
    </subcellularLocation>
</comment>
<dbReference type="Pfam" id="PF02386">
    <property type="entry name" value="TrkH"/>
    <property type="match status" value="1"/>
</dbReference>
<evidence type="ECO:0000256" key="8">
    <source>
        <dbReference type="SAM" id="Phobius"/>
    </source>
</evidence>
<dbReference type="KEGG" id="anf:AQPE_1516"/>
<feature type="transmembrane region" description="Helical" evidence="8">
    <location>
        <begin position="564"/>
        <end position="585"/>
    </location>
</feature>
<evidence type="ECO:0000256" key="2">
    <source>
        <dbReference type="ARBA" id="ARBA00022448"/>
    </source>
</evidence>
<dbReference type="RefSeq" id="WP_318350370.1">
    <property type="nucleotide sequence ID" value="NZ_AP018694.1"/>
</dbReference>
<dbReference type="AlphaFoldDB" id="A0A5K7S750"/>
<feature type="transmembrane region" description="Helical" evidence="8">
    <location>
        <begin position="90"/>
        <end position="112"/>
    </location>
</feature>
<feature type="transmembrane region" description="Helical" evidence="8">
    <location>
        <begin position="442"/>
        <end position="461"/>
    </location>
</feature>
<organism evidence="9 10">
    <name type="scientific">Aquipluma nitroreducens</name>
    <dbReference type="NCBI Taxonomy" id="2010828"/>
    <lineage>
        <taxon>Bacteria</taxon>
        <taxon>Pseudomonadati</taxon>
        <taxon>Bacteroidota</taxon>
        <taxon>Bacteroidia</taxon>
        <taxon>Marinilabiliales</taxon>
        <taxon>Prolixibacteraceae</taxon>
        <taxon>Aquipluma</taxon>
    </lineage>
</organism>
<feature type="transmembrane region" description="Helical" evidence="8">
    <location>
        <begin position="335"/>
        <end position="355"/>
    </location>
</feature>
<keyword evidence="6" id="KW-0406">Ion transport</keyword>
<gene>
    <name evidence="9" type="ORF">AQPE_1516</name>
</gene>
<dbReference type="EMBL" id="AP018694">
    <property type="protein sequence ID" value="BBE17366.1"/>
    <property type="molecule type" value="Genomic_DNA"/>
</dbReference>
<name>A0A5K7S750_9BACT</name>
<evidence type="ECO:0000256" key="4">
    <source>
        <dbReference type="ARBA" id="ARBA00022692"/>
    </source>
</evidence>
<keyword evidence="3" id="KW-1003">Cell membrane</keyword>
<feature type="transmembrane region" description="Helical" evidence="8">
    <location>
        <begin position="149"/>
        <end position="172"/>
    </location>
</feature>
<dbReference type="InterPro" id="IPR003445">
    <property type="entry name" value="Cat_transpt"/>
</dbReference>
<protein>
    <submittedName>
        <fullName evidence="9">Potassium uptake protein, integral membrane component, KtrB</fullName>
    </submittedName>
</protein>
<feature type="transmembrane region" description="Helical" evidence="8">
    <location>
        <begin position="388"/>
        <end position="407"/>
    </location>
</feature>
<feature type="transmembrane region" description="Helical" evidence="8">
    <location>
        <begin position="213"/>
        <end position="237"/>
    </location>
</feature>
<proteinExistence type="predicted"/>
<keyword evidence="2" id="KW-0813">Transport</keyword>
<dbReference type="GO" id="GO:0030001">
    <property type="term" value="P:metal ion transport"/>
    <property type="evidence" value="ECO:0007669"/>
    <property type="project" value="UniProtKB-ARBA"/>
</dbReference>
<accession>A0A5K7S750</accession>
<reference evidence="9" key="1">
    <citation type="journal article" date="2020" name="Int. J. Syst. Evol. Microbiol.">
        <title>Aquipluma nitroreducens gen. nov. sp. nov., a novel facultatively anaerobic bacterium isolated from a freshwater lake.</title>
        <authorList>
            <person name="Watanabe M."/>
            <person name="Kojima H."/>
            <person name="Fukui M."/>
        </authorList>
    </citation>
    <scope>NUCLEOTIDE SEQUENCE</scope>
    <source>
        <strain evidence="9">MeG22</strain>
    </source>
</reference>
<evidence type="ECO:0000313" key="10">
    <source>
        <dbReference type="Proteomes" id="UP001193389"/>
    </source>
</evidence>
<feature type="transmembrane region" description="Helical" evidence="8">
    <location>
        <begin position="268"/>
        <end position="287"/>
    </location>
</feature>
<feature type="transmembrane region" description="Helical" evidence="8">
    <location>
        <begin position="507"/>
        <end position="528"/>
    </location>
</feature>
<dbReference type="GO" id="GO:0005886">
    <property type="term" value="C:plasma membrane"/>
    <property type="evidence" value="ECO:0007669"/>
    <property type="project" value="UniProtKB-SubCell"/>
</dbReference>
<evidence type="ECO:0000256" key="7">
    <source>
        <dbReference type="ARBA" id="ARBA00023136"/>
    </source>
</evidence>
<keyword evidence="5 8" id="KW-1133">Transmembrane helix</keyword>
<dbReference type="PANTHER" id="PTHR32024:SF1">
    <property type="entry name" value="KTR SYSTEM POTASSIUM UPTAKE PROTEIN B"/>
    <property type="match status" value="1"/>
</dbReference>
<feature type="transmembrane region" description="Helical" evidence="8">
    <location>
        <begin position="60"/>
        <end position="78"/>
    </location>
</feature>
<feature type="transmembrane region" description="Helical" evidence="8">
    <location>
        <begin position="467"/>
        <end position="486"/>
    </location>
</feature>
<evidence type="ECO:0000313" key="9">
    <source>
        <dbReference type="EMBL" id="BBE17366.1"/>
    </source>
</evidence>
<keyword evidence="10" id="KW-1185">Reference proteome</keyword>
<evidence type="ECO:0000256" key="6">
    <source>
        <dbReference type="ARBA" id="ARBA00023065"/>
    </source>
</evidence>
<evidence type="ECO:0000256" key="5">
    <source>
        <dbReference type="ARBA" id="ARBA00022989"/>
    </source>
</evidence>
<evidence type="ECO:0000256" key="1">
    <source>
        <dbReference type="ARBA" id="ARBA00004651"/>
    </source>
</evidence>
<dbReference type="Proteomes" id="UP001193389">
    <property type="component" value="Chromosome"/>
</dbReference>